<evidence type="ECO:0000256" key="1">
    <source>
        <dbReference type="SAM" id="MobiDB-lite"/>
    </source>
</evidence>
<evidence type="ECO:0000313" key="3">
    <source>
        <dbReference type="EMBL" id="RMX18793.1"/>
    </source>
</evidence>
<protein>
    <submittedName>
        <fullName evidence="3">DUF454 family protein</fullName>
    </submittedName>
</protein>
<dbReference type="OrthoDB" id="9816293at2"/>
<sequence length="183" mass="19501">MTTERSDSPGLLPADTAPTPASAGKACATQVGPDETTAAPPGAAPLDAPSPPKPLRPLAPIVRALLYLLAMCSLLLGIIGAFTPGMPTTVFILISAWAAARSSPRLHQWLRMHRMFGPMLRNWEDGGYVHRRAKRAASLTMLASVLLMLLVGVPMGVFWIASGCMAAVAAWLWLRPEPPEGRE</sequence>
<proteinExistence type="predicted"/>
<keyword evidence="2" id="KW-0812">Transmembrane</keyword>
<dbReference type="AlphaFoldDB" id="A0A3M6RTB1"/>
<feature type="compositionally biased region" description="Low complexity" evidence="1">
    <location>
        <begin position="38"/>
        <end position="47"/>
    </location>
</feature>
<accession>A0A3M6RTB1</accession>
<feature type="region of interest" description="Disordered" evidence="1">
    <location>
        <begin position="1"/>
        <end position="51"/>
    </location>
</feature>
<dbReference type="EMBL" id="RDQJ01000001">
    <property type="protein sequence ID" value="RMX18793.1"/>
    <property type="molecule type" value="Genomic_DNA"/>
</dbReference>
<gene>
    <name evidence="3" type="ORF">EBQ34_00020</name>
</gene>
<dbReference type="PANTHER" id="PTHR35813">
    <property type="entry name" value="INNER MEMBRANE PROTEIN YBAN"/>
    <property type="match status" value="1"/>
</dbReference>
<keyword evidence="2" id="KW-1133">Transmembrane helix</keyword>
<evidence type="ECO:0000313" key="4">
    <source>
        <dbReference type="Proteomes" id="UP000275180"/>
    </source>
</evidence>
<organism evidence="3 4">
    <name type="scientific">Vandammella animalimorsus</name>
    <dbReference type="NCBI Taxonomy" id="2029117"/>
    <lineage>
        <taxon>Bacteria</taxon>
        <taxon>Pseudomonadati</taxon>
        <taxon>Pseudomonadota</taxon>
        <taxon>Betaproteobacteria</taxon>
        <taxon>Burkholderiales</taxon>
        <taxon>Comamonadaceae</taxon>
        <taxon>Vandammella</taxon>
    </lineage>
</organism>
<feature type="transmembrane region" description="Helical" evidence="2">
    <location>
        <begin position="64"/>
        <end position="82"/>
    </location>
</feature>
<name>A0A3M6RTB1_9BURK</name>
<keyword evidence="2" id="KW-0472">Membrane</keyword>
<dbReference type="GO" id="GO:0005886">
    <property type="term" value="C:plasma membrane"/>
    <property type="evidence" value="ECO:0007669"/>
    <property type="project" value="TreeGrafter"/>
</dbReference>
<dbReference type="PANTHER" id="PTHR35813:SF1">
    <property type="entry name" value="INNER MEMBRANE PROTEIN YBAN"/>
    <property type="match status" value="1"/>
</dbReference>
<dbReference type="InterPro" id="IPR007401">
    <property type="entry name" value="DUF454"/>
</dbReference>
<comment type="caution">
    <text evidence="3">The sequence shown here is derived from an EMBL/GenBank/DDBJ whole genome shotgun (WGS) entry which is preliminary data.</text>
</comment>
<feature type="transmembrane region" description="Helical" evidence="2">
    <location>
        <begin position="141"/>
        <end position="174"/>
    </location>
</feature>
<evidence type="ECO:0000256" key="2">
    <source>
        <dbReference type="SAM" id="Phobius"/>
    </source>
</evidence>
<dbReference type="Proteomes" id="UP000275180">
    <property type="component" value="Unassembled WGS sequence"/>
</dbReference>
<reference evidence="3 4" key="1">
    <citation type="submission" date="2018-10" db="EMBL/GenBank/DDBJ databases">
        <title>Comamonadaceae CDC group NO-1 genome sequencing and assembly.</title>
        <authorList>
            <person name="Bernier A.-M."/>
            <person name="Bernard K."/>
        </authorList>
    </citation>
    <scope>NUCLEOTIDE SEQUENCE [LARGE SCALE GENOMIC DNA]</scope>
    <source>
        <strain evidence="3 4">NML180582</strain>
    </source>
</reference>
<dbReference type="Pfam" id="PF04304">
    <property type="entry name" value="DUF454"/>
    <property type="match status" value="1"/>
</dbReference>